<dbReference type="KEGG" id="emt:CPZ25_015480"/>
<accession>A0A4P9CAN1</accession>
<protein>
    <submittedName>
        <fullName evidence="1">Uncharacterized protein</fullName>
    </submittedName>
</protein>
<reference evidence="1 2" key="1">
    <citation type="submission" date="2018-05" db="EMBL/GenBank/DDBJ databases">
        <title>Genome comparison of Eubacterium sp.</title>
        <authorList>
            <person name="Feng Y."/>
            <person name="Sanchez-Andrea I."/>
            <person name="Stams A.J.M."/>
            <person name="De Vos W.M."/>
        </authorList>
    </citation>
    <scope>NUCLEOTIDE SEQUENCE [LARGE SCALE GENOMIC DNA]</scope>
    <source>
        <strain evidence="1 2">YI</strain>
    </source>
</reference>
<name>A0A4P9CAN1_EUBML</name>
<dbReference type="Proteomes" id="UP000218387">
    <property type="component" value="Chromosome"/>
</dbReference>
<keyword evidence="2" id="KW-1185">Reference proteome</keyword>
<proteinExistence type="predicted"/>
<dbReference type="EMBL" id="CP029487">
    <property type="protein sequence ID" value="QCT72670.1"/>
    <property type="molecule type" value="Genomic_DNA"/>
</dbReference>
<gene>
    <name evidence="1" type="ORF">CPZ25_015480</name>
</gene>
<sequence>MEAGEFIMDAMPKIPGHANRWRLHRYWVAHGAMPQVISCTPAEPLHCENHVVYKTTKNQTRPRTQVCGAVLTYNSSELRGPTEVDGVPTFFMVEVHSCPDCAGRRRADPDFSGQVHHRILTDNMIKYRSHLSKVYEDIILEGIEPGRTVAFPFSEEHAGRLRRQFEALTALARERVGALYTPAPPPLYRVPEGARRDRRDSGREHRAQGVAYIQAFTAKRPATPLMRGWYSRLLQFFADVNGDIAAVPR</sequence>
<evidence type="ECO:0000313" key="1">
    <source>
        <dbReference type="EMBL" id="QCT72670.1"/>
    </source>
</evidence>
<dbReference type="AlphaFoldDB" id="A0A4P9CAN1"/>
<evidence type="ECO:0000313" key="2">
    <source>
        <dbReference type="Proteomes" id="UP000218387"/>
    </source>
</evidence>
<organism evidence="1 2">
    <name type="scientific">Eubacterium maltosivorans</name>
    <dbReference type="NCBI Taxonomy" id="2041044"/>
    <lineage>
        <taxon>Bacteria</taxon>
        <taxon>Bacillati</taxon>
        <taxon>Bacillota</taxon>
        <taxon>Clostridia</taxon>
        <taxon>Eubacteriales</taxon>
        <taxon>Eubacteriaceae</taxon>
        <taxon>Eubacterium</taxon>
    </lineage>
</organism>